<dbReference type="AlphaFoldDB" id="A0A8K0XPA4"/>
<dbReference type="Proteomes" id="UP000813824">
    <property type="component" value="Unassembled WGS sequence"/>
</dbReference>
<sequence length="247" mass="27975">MPRHEVEVYERDSSHIFHIDHDGKVGNFKLMIDATVHPDKVPQASRVSLFSDDVTPSEFSDDSTDLDSICSPGTKLVALIDSMETPDDKAKKMQLMGQLVQRHKKALENQASLFEGKASDQMQRFTDKLMLIEEQKKQIAKKDRELVELKDEKLASSRALEAMMSDFCKRLDNIEADLKVTKSKLAATEDKLETMMAKLAATDDKLETMDRDFRLFQQKHERCDRAYGGFQATDGGDILTSPVCARQ</sequence>
<reference evidence="2" key="1">
    <citation type="journal article" date="2021" name="New Phytol.">
        <title>Evolutionary innovations through gain and loss of genes in the ectomycorrhizal Boletales.</title>
        <authorList>
            <person name="Wu G."/>
            <person name="Miyauchi S."/>
            <person name="Morin E."/>
            <person name="Kuo A."/>
            <person name="Drula E."/>
            <person name="Varga T."/>
            <person name="Kohler A."/>
            <person name="Feng B."/>
            <person name="Cao Y."/>
            <person name="Lipzen A."/>
            <person name="Daum C."/>
            <person name="Hundley H."/>
            <person name="Pangilinan J."/>
            <person name="Johnson J."/>
            <person name="Barry K."/>
            <person name="LaButti K."/>
            <person name="Ng V."/>
            <person name="Ahrendt S."/>
            <person name="Min B."/>
            <person name="Choi I.G."/>
            <person name="Park H."/>
            <person name="Plett J.M."/>
            <person name="Magnuson J."/>
            <person name="Spatafora J.W."/>
            <person name="Nagy L.G."/>
            <person name="Henrissat B."/>
            <person name="Grigoriev I.V."/>
            <person name="Yang Z.L."/>
            <person name="Xu J."/>
            <person name="Martin F.M."/>
        </authorList>
    </citation>
    <scope>NUCLEOTIDE SEQUENCE</scope>
    <source>
        <strain evidence="2">KKN 215</strain>
    </source>
</reference>
<proteinExistence type="predicted"/>
<evidence type="ECO:0000313" key="3">
    <source>
        <dbReference type="Proteomes" id="UP000813824"/>
    </source>
</evidence>
<evidence type="ECO:0000256" key="1">
    <source>
        <dbReference type="SAM" id="Coils"/>
    </source>
</evidence>
<keyword evidence="1" id="KW-0175">Coiled coil</keyword>
<comment type="caution">
    <text evidence="2">The sequence shown here is derived from an EMBL/GenBank/DDBJ whole genome shotgun (WGS) entry which is preliminary data.</text>
</comment>
<dbReference type="EMBL" id="JAEVFJ010000018">
    <property type="protein sequence ID" value="KAH8099887.1"/>
    <property type="molecule type" value="Genomic_DNA"/>
</dbReference>
<name>A0A8K0XPA4_9AGAR</name>
<accession>A0A8K0XPA4</accession>
<protein>
    <submittedName>
        <fullName evidence="2">Uncharacterized protein</fullName>
    </submittedName>
</protein>
<keyword evidence="3" id="KW-1185">Reference proteome</keyword>
<evidence type="ECO:0000313" key="2">
    <source>
        <dbReference type="EMBL" id="KAH8099887.1"/>
    </source>
</evidence>
<feature type="coiled-coil region" evidence="1">
    <location>
        <begin position="122"/>
        <end position="205"/>
    </location>
</feature>
<gene>
    <name evidence="2" type="ORF">BXZ70DRAFT_941698</name>
</gene>
<organism evidence="2 3">
    <name type="scientific">Cristinia sonorae</name>
    <dbReference type="NCBI Taxonomy" id="1940300"/>
    <lineage>
        <taxon>Eukaryota</taxon>
        <taxon>Fungi</taxon>
        <taxon>Dikarya</taxon>
        <taxon>Basidiomycota</taxon>
        <taxon>Agaricomycotina</taxon>
        <taxon>Agaricomycetes</taxon>
        <taxon>Agaricomycetidae</taxon>
        <taxon>Agaricales</taxon>
        <taxon>Pleurotineae</taxon>
        <taxon>Stephanosporaceae</taxon>
        <taxon>Cristinia</taxon>
    </lineage>
</organism>